<dbReference type="AlphaFoldDB" id="A0A4P9XT73"/>
<dbReference type="InterPro" id="IPR044633">
    <property type="entry name" value="CstF1-like"/>
</dbReference>
<keyword evidence="9" id="KW-1185">Reference proteome</keyword>
<evidence type="ECO:0000256" key="5">
    <source>
        <dbReference type="ARBA" id="ARBA00023242"/>
    </source>
</evidence>
<reference evidence="9" key="1">
    <citation type="journal article" date="2018" name="Nat. Microbiol.">
        <title>Leveraging single-cell genomics to expand the fungal tree of life.</title>
        <authorList>
            <person name="Ahrendt S.R."/>
            <person name="Quandt C.A."/>
            <person name="Ciobanu D."/>
            <person name="Clum A."/>
            <person name="Salamov A."/>
            <person name="Andreopoulos B."/>
            <person name="Cheng J.F."/>
            <person name="Woyke T."/>
            <person name="Pelin A."/>
            <person name="Henrissat B."/>
            <person name="Reynolds N.K."/>
            <person name="Benny G.L."/>
            <person name="Smith M.E."/>
            <person name="James T.Y."/>
            <person name="Grigoriev I.V."/>
        </authorList>
    </citation>
    <scope>NUCLEOTIDE SEQUENCE [LARGE SCALE GENOMIC DNA]</scope>
    <source>
        <strain evidence="9">RSA 1356</strain>
    </source>
</reference>
<dbReference type="PROSITE" id="PS00678">
    <property type="entry name" value="WD_REPEATS_1"/>
    <property type="match status" value="1"/>
</dbReference>
<feature type="repeat" description="WD" evidence="7">
    <location>
        <begin position="152"/>
        <end position="193"/>
    </location>
</feature>
<feature type="repeat" description="WD" evidence="7">
    <location>
        <begin position="203"/>
        <end position="237"/>
    </location>
</feature>
<keyword evidence="4" id="KW-0677">Repeat</keyword>
<evidence type="ECO:0000256" key="2">
    <source>
        <dbReference type="ARBA" id="ARBA00022574"/>
    </source>
</evidence>
<evidence type="ECO:0000256" key="7">
    <source>
        <dbReference type="PROSITE-ProRule" id="PRU00221"/>
    </source>
</evidence>
<dbReference type="SMART" id="SM00320">
    <property type="entry name" value="WD40"/>
    <property type="match status" value="5"/>
</dbReference>
<dbReference type="STRING" id="78915.A0A4P9XT73"/>
<keyword evidence="3" id="KW-0507">mRNA processing</keyword>
<dbReference type="InterPro" id="IPR036322">
    <property type="entry name" value="WD40_repeat_dom_sf"/>
</dbReference>
<gene>
    <name evidence="8" type="ORF">THASP1DRAFT_3680</name>
</gene>
<evidence type="ECO:0000256" key="1">
    <source>
        <dbReference type="ARBA" id="ARBA00004123"/>
    </source>
</evidence>
<feature type="non-terminal residue" evidence="8">
    <location>
        <position position="1"/>
    </location>
</feature>
<dbReference type="PROSITE" id="PS50294">
    <property type="entry name" value="WD_REPEATS_REGION"/>
    <property type="match status" value="2"/>
</dbReference>
<comment type="subcellular location">
    <subcellularLocation>
        <location evidence="1">Nucleus</location>
    </subcellularLocation>
</comment>
<keyword evidence="2 7" id="KW-0853">WD repeat</keyword>
<dbReference type="SUPFAM" id="SSF50978">
    <property type="entry name" value="WD40 repeat-like"/>
    <property type="match status" value="1"/>
</dbReference>
<evidence type="ECO:0000256" key="6">
    <source>
        <dbReference type="ARBA" id="ARBA00029851"/>
    </source>
</evidence>
<dbReference type="Proteomes" id="UP000271241">
    <property type="component" value="Unassembled WGS sequence"/>
</dbReference>
<dbReference type="EMBL" id="KZ992574">
    <property type="protein sequence ID" value="RKP08731.1"/>
    <property type="molecule type" value="Genomic_DNA"/>
</dbReference>
<accession>A0A4P9XT73</accession>
<dbReference type="GO" id="GO:0031124">
    <property type="term" value="P:mRNA 3'-end processing"/>
    <property type="evidence" value="ECO:0007669"/>
    <property type="project" value="InterPro"/>
</dbReference>
<evidence type="ECO:0000313" key="9">
    <source>
        <dbReference type="Proteomes" id="UP000271241"/>
    </source>
</evidence>
<organism evidence="8 9">
    <name type="scientific">Thamnocephalis sphaerospora</name>
    <dbReference type="NCBI Taxonomy" id="78915"/>
    <lineage>
        <taxon>Eukaryota</taxon>
        <taxon>Fungi</taxon>
        <taxon>Fungi incertae sedis</taxon>
        <taxon>Zoopagomycota</taxon>
        <taxon>Zoopagomycotina</taxon>
        <taxon>Zoopagomycetes</taxon>
        <taxon>Zoopagales</taxon>
        <taxon>Sigmoideomycetaceae</taxon>
        <taxon>Thamnocephalis</taxon>
    </lineage>
</organism>
<evidence type="ECO:0000256" key="4">
    <source>
        <dbReference type="ARBA" id="ARBA00022737"/>
    </source>
</evidence>
<evidence type="ECO:0000313" key="8">
    <source>
        <dbReference type="EMBL" id="RKP08731.1"/>
    </source>
</evidence>
<dbReference type="PROSITE" id="PS50082">
    <property type="entry name" value="WD_REPEATS_2"/>
    <property type="match status" value="3"/>
</dbReference>
<dbReference type="CDD" id="cd00200">
    <property type="entry name" value="WD40"/>
    <property type="match status" value="1"/>
</dbReference>
<dbReference type="InterPro" id="IPR019775">
    <property type="entry name" value="WD40_repeat_CS"/>
</dbReference>
<dbReference type="PRINTS" id="PR00320">
    <property type="entry name" value="GPROTEINBRPT"/>
</dbReference>
<protein>
    <recommendedName>
        <fullName evidence="6">Cleavage stimulation factor 50 kDa subunit</fullName>
    </recommendedName>
</protein>
<feature type="non-terminal residue" evidence="8">
    <location>
        <position position="305"/>
    </location>
</feature>
<keyword evidence="5" id="KW-0539">Nucleus</keyword>
<dbReference type="GO" id="GO:0003723">
    <property type="term" value="F:RNA binding"/>
    <property type="evidence" value="ECO:0007669"/>
    <property type="project" value="TreeGrafter"/>
</dbReference>
<dbReference type="Gene3D" id="2.130.10.10">
    <property type="entry name" value="YVTN repeat-like/Quinoprotein amine dehydrogenase"/>
    <property type="match status" value="1"/>
</dbReference>
<dbReference type="OrthoDB" id="538223at2759"/>
<name>A0A4P9XT73_9FUNG</name>
<dbReference type="Pfam" id="PF00400">
    <property type="entry name" value="WD40"/>
    <property type="match status" value="5"/>
</dbReference>
<dbReference type="GO" id="GO:0005848">
    <property type="term" value="C:mRNA cleavage stimulating factor complex"/>
    <property type="evidence" value="ECO:0007669"/>
    <property type="project" value="InterPro"/>
</dbReference>
<proteinExistence type="predicted"/>
<dbReference type="InterPro" id="IPR001680">
    <property type="entry name" value="WD40_rpt"/>
</dbReference>
<dbReference type="PANTHER" id="PTHR44133:SF2">
    <property type="entry name" value="CLEAVAGE STIMULATION FACTOR SUBUNIT 1"/>
    <property type="match status" value="1"/>
</dbReference>
<feature type="repeat" description="WD" evidence="7">
    <location>
        <begin position="62"/>
        <end position="95"/>
    </location>
</feature>
<dbReference type="InterPro" id="IPR020472">
    <property type="entry name" value="WD40_PAC1"/>
</dbReference>
<evidence type="ECO:0000256" key="3">
    <source>
        <dbReference type="ARBA" id="ARBA00022664"/>
    </source>
</evidence>
<dbReference type="PANTHER" id="PTHR44133">
    <property type="entry name" value="CLEAVAGE STIMULATION FACTOR SUBUNIT 1"/>
    <property type="match status" value="1"/>
</dbReference>
<dbReference type="InterPro" id="IPR015943">
    <property type="entry name" value="WD40/YVTN_repeat-like_dom_sf"/>
</dbReference>
<sequence length="305" mass="33929">PRVAPTFALRYKTTHKGEARCAAFSADGKFASTGSADSSVKLINVDKMRRHNDADRPVIRTFYDHAGPVNEVAFHPNGLTLASCSEDRFIKLYDLTRTGNKRGFRALHDSHGINSIAFHPAGDFLAAGTDDTTLRVHDLHHGACYITNRDPSEQHRGPIRQVRYAPSANMIVTCSDDGDVRLWDGVSGRCVRTFRGAHTGRSVSSACITKNEKYLLTSGCDSTVRLWELASGITVLIYRSHAQDQPVQASLNHTEDFVFCSDEMTREVLIWDSRTGQQLQRWRAADNLIRCVCTAPDDNAFITCR</sequence>